<protein>
    <submittedName>
        <fullName evidence="3">ComF family protein</fullName>
    </submittedName>
</protein>
<dbReference type="CDD" id="cd06223">
    <property type="entry name" value="PRTases_typeI"/>
    <property type="match status" value="1"/>
</dbReference>
<accession>A0ABV3X3U3</accession>
<dbReference type="Pfam" id="PF00156">
    <property type="entry name" value="Pribosyltran"/>
    <property type="match status" value="1"/>
</dbReference>
<dbReference type="SUPFAM" id="SSF53271">
    <property type="entry name" value="PRTase-like"/>
    <property type="match status" value="1"/>
</dbReference>
<dbReference type="Gene3D" id="3.40.50.2020">
    <property type="match status" value="1"/>
</dbReference>
<dbReference type="InterPro" id="IPR029057">
    <property type="entry name" value="PRTase-like"/>
</dbReference>
<dbReference type="RefSeq" id="WP_368846555.1">
    <property type="nucleotide sequence ID" value="NZ_CP194411.1"/>
</dbReference>
<dbReference type="InterPro" id="IPR051910">
    <property type="entry name" value="ComF/GntX_DNA_util-trans"/>
</dbReference>
<sequence length="223" mass="24028">MKAFFDSLRRMVLSFAFPAHCPACGAYAEERGAWCAACLSRTVRPHRLALSDKQLAALDEAWAVGLYDGPLGDLVRALKYRKKRAVLPQIETALGAAGLPFGGSFDFAVPVPLHAAKERERGFNQTVLIFSPWLEATGIPLLPVLARGRKTMPQYGLGERERMANVRDAFCLTEGEAAGRLSGKRLLLLDDIMTTGATLTACAGVLKTAGAKRVAALVLASDR</sequence>
<dbReference type="EMBL" id="JARVLH010000002">
    <property type="protein sequence ID" value="MEX5284834.1"/>
    <property type="molecule type" value="Genomic_DNA"/>
</dbReference>
<evidence type="ECO:0000313" key="4">
    <source>
        <dbReference type="Proteomes" id="UP001559623"/>
    </source>
</evidence>
<feature type="domain" description="Phosphoribosyltransferase" evidence="2">
    <location>
        <begin position="176"/>
        <end position="221"/>
    </location>
</feature>
<keyword evidence="4" id="KW-1185">Reference proteome</keyword>
<evidence type="ECO:0000259" key="2">
    <source>
        <dbReference type="Pfam" id="PF00156"/>
    </source>
</evidence>
<name>A0ABV3X3U3_9FIRM</name>
<comment type="caution">
    <text evidence="3">The sequence shown here is derived from an EMBL/GenBank/DDBJ whole genome shotgun (WGS) entry which is preliminary data.</text>
</comment>
<dbReference type="Proteomes" id="UP001559623">
    <property type="component" value="Unassembled WGS sequence"/>
</dbReference>
<reference evidence="3 4" key="1">
    <citation type="submission" date="2023-04" db="EMBL/GenBank/DDBJ databases">
        <title>Genome Sequence of Selenomonas sputigena ATCC 33150.</title>
        <authorList>
            <person name="Miller D.P."/>
            <person name="Anvari S."/>
            <person name="Polson S.W."/>
            <person name="Macdonald M."/>
            <person name="Mcdowell J.V."/>
        </authorList>
    </citation>
    <scope>NUCLEOTIDE SEQUENCE [LARGE SCALE GENOMIC DNA]</scope>
    <source>
        <strain evidence="3 4">ATCC 33150</strain>
    </source>
</reference>
<dbReference type="InterPro" id="IPR000836">
    <property type="entry name" value="PRTase_dom"/>
</dbReference>
<organism evidence="3 4">
    <name type="scientific">Selenomonas sputigena</name>
    <dbReference type="NCBI Taxonomy" id="69823"/>
    <lineage>
        <taxon>Bacteria</taxon>
        <taxon>Bacillati</taxon>
        <taxon>Bacillota</taxon>
        <taxon>Negativicutes</taxon>
        <taxon>Selenomonadales</taxon>
        <taxon>Selenomonadaceae</taxon>
        <taxon>Selenomonas</taxon>
    </lineage>
</organism>
<dbReference type="PANTHER" id="PTHR47505:SF1">
    <property type="entry name" value="DNA UTILIZATION PROTEIN YHGH"/>
    <property type="match status" value="1"/>
</dbReference>
<proteinExistence type="inferred from homology"/>
<gene>
    <name evidence="3" type="ORF">QCO44_04135</name>
</gene>
<evidence type="ECO:0000313" key="3">
    <source>
        <dbReference type="EMBL" id="MEX5284834.1"/>
    </source>
</evidence>
<dbReference type="PANTHER" id="PTHR47505">
    <property type="entry name" value="DNA UTILIZATION PROTEIN YHGH"/>
    <property type="match status" value="1"/>
</dbReference>
<comment type="similarity">
    <text evidence="1">Belongs to the ComF/GntX family.</text>
</comment>
<evidence type="ECO:0000256" key="1">
    <source>
        <dbReference type="ARBA" id="ARBA00008007"/>
    </source>
</evidence>